<evidence type="ECO:0000313" key="3">
    <source>
        <dbReference type="Proteomes" id="UP000235786"/>
    </source>
</evidence>
<gene>
    <name evidence="2" type="ORF">L207DRAFT_635367</name>
</gene>
<reference evidence="2 3" key="1">
    <citation type="submission" date="2016-04" db="EMBL/GenBank/DDBJ databases">
        <title>A degradative enzymes factory behind the ericoid mycorrhizal symbiosis.</title>
        <authorList>
            <consortium name="DOE Joint Genome Institute"/>
            <person name="Martino E."/>
            <person name="Morin E."/>
            <person name="Grelet G."/>
            <person name="Kuo A."/>
            <person name="Kohler A."/>
            <person name="Daghino S."/>
            <person name="Barry K."/>
            <person name="Choi C."/>
            <person name="Cichocki N."/>
            <person name="Clum A."/>
            <person name="Copeland A."/>
            <person name="Hainaut M."/>
            <person name="Haridas S."/>
            <person name="Labutti K."/>
            <person name="Lindquist E."/>
            <person name="Lipzen A."/>
            <person name="Khouja H.-R."/>
            <person name="Murat C."/>
            <person name="Ohm R."/>
            <person name="Olson A."/>
            <person name="Spatafora J."/>
            <person name="Veneault-Fourrey C."/>
            <person name="Henrissat B."/>
            <person name="Grigoriev I."/>
            <person name="Martin F."/>
            <person name="Perotto S."/>
        </authorList>
    </citation>
    <scope>NUCLEOTIDE SEQUENCE [LARGE SCALE GENOMIC DNA]</scope>
    <source>
        <strain evidence="2 3">F</strain>
    </source>
</reference>
<evidence type="ECO:0008006" key="4">
    <source>
        <dbReference type="Google" id="ProtNLM"/>
    </source>
</evidence>
<feature type="region of interest" description="Disordered" evidence="1">
    <location>
        <begin position="632"/>
        <end position="655"/>
    </location>
</feature>
<dbReference type="OrthoDB" id="5419927at2759"/>
<name>A0A2J6RHF3_HYAVF</name>
<proteinExistence type="predicted"/>
<dbReference type="PANTHER" id="PTHR40619">
    <property type="entry name" value="FUNGAL STAND N-TERMINAL GOODBYE DOMAIN-CONTAINING PROTEIN"/>
    <property type="match status" value="1"/>
</dbReference>
<dbReference type="Proteomes" id="UP000235786">
    <property type="component" value="Unassembled WGS sequence"/>
</dbReference>
<sequence length="655" mass="73682">MADSPSPQRVPNPERWVKHYIDNVDQEFHSTMDKYEQQRARQEHESLAKIETLFKAALEKYRQQLGARAGESLPAGPLSECEDLEDLATLVEMAVEDYKNHGGRIRKLTRKIGDYQSALHGLAGLLPTDSKFSAVSGGVKLLLHAAGRRSAQRQKIMDALSSFLEVVADSAESLKQFNEDDQLRKAAEALYVAMLKMIEACIDSLINEPAWTKFRHALIGERPPSLRPQTGEKVDHACAHFDRMQRLFNNKLKALTTKSIAETSSTTKRIETHATETVGPTIQHTETVTVEIHQTTKEIDVEMRRVSSNVETHGDILLNIQEMLSDLLSNNEWQRDAEERKSESTRLLVENYRLGLEHVRSRTPSEVPSEPHHRKWFLWKIIEVDPERCVHTCLDEADSMLHNGQQQRGAVSHVLKMYKDERVRTFLKSAASDAIFVEATIEGQEMSRCSCMSLACAVLLQDMAHHPHVAAIHYFCGAHNGANDPVGGGIGILRVLVGQLLCLQEFDFTFLDQDLRAALDHENPNALFEVFEQLVSQLRIQTLFCVIDAITLFEGAKRKEETDALISELIHVALECSHFVHLKLLVTSTSKSRVVAPKFQQGGRKGVVRLQLDSADEDMPMRAAKLEVARNRVMLSPSPSRSPRPVSPRHSGHFS</sequence>
<dbReference type="EMBL" id="KZ613948">
    <property type="protein sequence ID" value="PMD37919.1"/>
    <property type="molecule type" value="Genomic_DNA"/>
</dbReference>
<dbReference type="AlphaFoldDB" id="A0A2J6RHF3"/>
<keyword evidence="3" id="KW-1185">Reference proteome</keyword>
<evidence type="ECO:0000256" key="1">
    <source>
        <dbReference type="SAM" id="MobiDB-lite"/>
    </source>
</evidence>
<protein>
    <recommendedName>
        <fullName evidence="4">Fungal STAND N-terminal Goodbye domain-containing protein</fullName>
    </recommendedName>
</protein>
<organism evidence="2 3">
    <name type="scientific">Hyaloscypha variabilis (strain UAMH 11265 / GT02V1 / F)</name>
    <name type="common">Meliniomyces variabilis</name>
    <dbReference type="NCBI Taxonomy" id="1149755"/>
    <lineage>
        <taxon>Eukaryota</taxon>
        <taxon>Fungi</taxon>
        <taxon>Dikarya</taxon>
        <taxon>Ascomycota</taxon>
        <taxon>Pezizomycotina</taxon>
        <taxon>Leotiomycetes</taxon>
        <taxon>Helotiales</taxon>
        <taxon>Hyaloscyphaceae</taxon>
        <taxon>Hyaloscypha</taxon>
        <taxon>Hyaloscypha variabilis</taxon>
    </lineage>
</organism>
<dbReference type="STRING" id="1149755.A0A2J6RHF3"/>
<dbReference type="PANTHER" id="PTHR40619:SF3">
    <property type="entry name" value="FUNGAL STAND N-TERMINAL GOODBYE DOMAIN-CONTAINING PROTEIN"/>
    <property type="match status" value="1"/>
</dbReference>
<accession>A0A2J6RHF3</accession>
<evidence type="ECO:0000313" key="2">
    <source>
        <dbReference type="EMBL" id="PMD37919.1"/>
    </source>
</evidence>